<protein>
    <submittedName>
        <fullName evidence="1">Uncharacterized protein</fullName>
    </submittedName>
</protein>
<keyword evidence="1" id="KW-0614">Plasmid</keyword>
<sequence length="581" mass="62789">MFRDETNLNAKGRVKLEMYNDHEGVFFTKEKKNIAVHSLNNIIAQMMADPAGKTRAKQTDKGETALAPNAKGVYEFDLSIACESEGTYTTDVGSANTSTDLVIPDITRLLSVISVEADGQALVLNKDVSIKDPDAATLKFAVAPKNTVTVKFRKVASEYAEVVAGSETITVGGEAYTLADVPSEENKQYGIDYKLGKVYFAAAKTNVKADYQFKLFYSLGFMGLGGKPEGHPENKPVEFAESDKLRIKMDGEYAGARQLIQYPSLISMGDPEVEVFPTKPITFSEKVITVTGDGAATSFPLNPENKVLKILSAKLETDATDVTVTLEGSNVVFAEAPAEGVKVIVRFQDQLDNSHLTFEMADAPIMELVSVKHQALDNTVKEYKIVDKGLSIGKGDVWIVNSGKGIIQFSLAPQGVDALDPSKKPPVVETPGLLTFEYRVNSGTTVQFVADFPKGVPGPMNVEKTETLNVSSAVTTYTLNKAATKDSEGKFILAVTLNGVAQVEGTGYDVSADGKQITFKVSLQDTDSVNVVYQYSETTHVIYQVGMFAEQEEGKMSNISGIGPVTKDASTGMRVTWSMTI</sequence>
<keyword evidence="2" id="KW-1185">Reference proteome</keyword>
<reference evidence="1 2" key="1">
    <citation type="submission" date="2023-02" db="EMBL/GenBank/DDBJ databases">
        <title>Pathogen: clinical or host-associated sample.</title>
        <authorList>
            <person name="Hergert J."/>
            <person name="Casey R."/>
            <person name="Wagner J."/>
            <person name="Young E.L."/>
            <person name="Oakeson K.F."/>
        </authorList>
    </citation>
    <scope>NUCLEOTIDE SEQUENCE [LARGE SCALE GENOMIC DNA]</scope>
    <source>
        <strain evidence="1 2">2022CK-00829</strain>
        <plasmid evidence="1 2">unnamed1</plasmid>
    </source>
</reference>
<geneLocation type="plasmid" evidence="1 2">
    <name>unnamed1</name>
</geneLocation>
<organism evidence="1 2">
    <name type="scientific">Paenibacillus urinalis</name>
    <dbReference type="NCBI Taxonomy" id="521520"/>
    <lineage>
        <taxon>Bacteria</taxon>
        <taxon>Bacillati</taxon>
        <taxon>Bacillota</taxon>
        <taxon>Bacilli</taxon>
        <taxon>Bacillales</taxon>
        <taxon>Paenibacillaceae</taxon>
        <taxon>Paenibacillus</taxon>
    </lineage>
</organism>
<name>A0ABY7XH97_9BACL</name>
<evidence type="ECO:0000313" key="2">
    <source>
        <dbReference type="Proteomes" id="UP001221519"/>
    </source>
</evidence>
<dbReference type="RefSeq" id="WP_274338727.1">
    <property type="nucleotide sequence ID" value="NZ_CP118109.1"/>
</dbReference>
<proteinExistence type="predicted"/>
<dbReference type="EMBL" id="CP118109">
    <property type="protein sequence ID" value="WDI05138.1"/>
    <property type="molecule type" value="Genomic_DNA"/>
</dbReference>
<accession>A0ABY7XH97</accession>
<evidence type="ECO:0000313" key="1">
    <source>
        <dbReference type="EMBL" id="WDI05138.1"/>
    </source>
</evidence>
<dbReference type="Proteomes" id="UP001221519">
    <property type="component" value="Plasmid unnamed1"/>
</dbReference>
<gene>
    <name evidence="1" type="ORF">PUW25_25355</name>
</gene>